<accession>A0ACA9SYU8</accession>
<proteinExistence type="predicted"/>
<dbReference type="EMBL" id="CAJVQC010164784">
    <property type="protein sequence ID" value="CAG8849299.1"/>
    <property type="molecule type" value="Genomic_DNA"/>
</dbReference>
<evidence type="ECO:0000313" key="2">
    <source>
        <dbReference type="Proteomes" id="UP000789920"/>
    </source>
</evidence>
<keyword evidence="2" id="KW-1185">Reference proteome</keyword>
<protein>
    <submittedName>
        <fullName evidence="1">3607_t:CDS:1</fullName>
    </submittedName>
</protein>
<feature type="non-terminal residue" evidence="1">
    <location>
        <position position="1"/>
    </location>
</feature>
<gene>
    <name evidence="1" type="ORF">RPERSI_LOCUS35525</name>
</gene>
<organism evidence="1 2">
    <name type="scientific">Racocetra persica</name>
    <dbReference type="NCBI Taxonomy" id="160502"/>
    <lineage>
        <taxon>Eukaryota</taxon>
        <taxon>Fungi</taxon>
        <taxon>Fungi incertae sedis</taxon>
        <taxon>Mucoromycota</taxon>
        <taxon>Glomeromycotina</taxon>
        <taxon>Glomeromycetes</taxon>
        <taxon>Diversisporales</taxon>
        <taxon>Gigasporaceae</taxon>
        <taxon>Racocetra</taxon>
    </lineage>
</organism>
<sequence length="58" mass="6599">NEGKFYALETENTIVLLAAGQDYTLTDSEEQELGCDYLQENRSKLQAIIINNTSFRNI</sequence>
<evidence type="ECO:0000313" key="1">
    <source>
        <dbReference type="EMBL" id="CAG8849299.1"/>
    </source>
</evidence>
<reference evidence="1" key="1">
    <citation type="submission" date="2021-06" db="EMBL/GenBank/DDBJ databases">
        <authorList>
            <person name="Kallberg Y."/>
            <person name="Tangrot J."/>
            <person name="Rosling A."/>
        </authorList>
    </citation>
    <scope>NUCLEOTIDE SEQUENCE</scope>
    <source>
        <strain evidence="1">MA461A</strain>
    </source>
</reference>
<comment type="caution">
    <text evidence="1">The sequence shown here is derived from an EMBL/GenBank/DDBJ whole genome shotgun (WGS) entry which is preliminary data.</text>
</comment>
<feature type="non-terminal residue" evidence="1">
    <location>
        <position position="58"/>
    </location>
</feature>
<dbReference type="Proteomes" id="UP000789920">
    <property type="component" value="Unassembled WGS sequence"/>
</dbReference>
<name>A0ACA9SYU8_9GLOM</name>